<proteinExistence type="predicted"/>
<comment type="caution">
    <text evidence="2">The sequence shown here is derived from an EMBL/GenBank/DDBJ whole genome shotgun (WGS) entry which is preliminary data.</text>
</comment>
<reference evidence="2 3" key="1">
    <citation type="submission" date="2018-06" db="EMBL/GenBank/DDBJ databases">
        <authorList>
            <consortium name="Pathogen Informatics"/>
            <person name="Doyle S."/>
        </authorList>
    </citation>
    <scope>NUCLEOTIDE SEQUENCE [LARGE SCALE GENOMIC DNA]</scope>
    <source>
        <strain evidence="2 3">NCTC13159</strain>
    </source>
</reference>
<sequence length="66" mass="6741">MQAMRMSAVVGQRGLSRQRGVTALEYGILAAIVAVIIGATVFTQLGSVLSNTFSTVTSAATSATAH</sequence>
<protein>
    <submittedName>
        <fullName evidence="2">Flp pilus assembly protein, pilin Flp</fullName>
    </submittedName>
</protein>
<keyword evidence="1" id="KW-1133">Transmembrane helix</keyword>
<organism evidence="2 3">
    <name type="scientific">Pandoraea pulmonicola</name>
    <dbReference type="NCBI Taxonomy" id="93221"/>
    <lineage>
        <taxon>Bacteria</taxon>
        <taxon>Pseudomonadati</taxon>
        <taxon>Pseudomonadota</taxon>
        <taxon>Betaproteobacteria</taxon>
        <taxon>Burkholderiales</taxon>
        <taxon>Burkholderiaceae</taxon>
        <taxon>Pandoraea</taxon>
    </lineage>
</organism>
<evidence type="ECO:0000313" key="3">
    <source>
        <dbReference type="Proteomes" id="UP000254589"/>
    </source>
</evidence>
<evidence type="ECO:0000256" key="1">
    <source>
        <dbReference type="SAM" id="Phobius"/>
    </source>
</evidence>
<accession>A0AAJ5D2S5</accession>
<name>A0AAJ5D2S5_PANPU</name>
<dbReference type="Proteomes" id="UP000254589">
    <property type="component" value="Unassembled WGS sequence"/>
</dbReference>
<feature type="transmembrane region" description="Helical" evidence="1">
    <location>
        <begin position="21"/>
        <end position="42"/>
    </location>
</feature>
<keyword evidence="1" id="KW-0472">Membrane</keyword>
<dbReference type="InterPro" id="IPR007047">
    <property type="entry name" value="Flp_Fap"/>
</dbReference>
<gene>
    <name evidence="2" type="ORF">NCTC13159_04711</name>
</gene>
<dbReference type="RefSeq" id="WP_237171261.1">
    <property type="nucleotide sequence ID" value="NZ_CP010310.2"/>
</dbReference>
<evidence type="ECO:0000313" key="2">
    <source>
        <dbReference type="EMBL" id="SUA93156.1"/>
    </source>
</evidence>
<dbReference type="Pfam" id="PF04964">
    <property type="entry name" value="Flp_Fap"/>
    <property type="match status" value="1"/>
</dbReference>
<dbReference type="EMBL" id="UGSJ01000001">
    <property type="protein sequence ID" value="SUA93156.1"/>
    <property type="molecule type" value="Genomic_DNA"/>
</dbReference>
<keyword evidence="1" id="KW-0812">Transmembrane</keyword>
<dbReference type="AlphaFoldDB" id="A0AAJ5D2S5"/>